<sequence length="156" mass="18183">MKNKSKTKLDAIIDTYEELAVEYRALGDQKLIDLFESFIPFIHEAKNNLQTKRSALVTGCEQGLREAPLFLTSFKLPQDIQSTALKFFYRVVETHMPAFFEKERQKREKIVSRGKIGGEGEWHLLRNRVDEIEGDVVHEVELLELYRMLDDYESAT</sequence>
<accession>A0ABU9PU30</accession>
<reference evidence="1 2" key="1">
    <citation type="submission" date="2024-02" db="EMBL/GenBank/DDBJ databases">
        <title>Draft genome sequence of Collimonas sp. strain H4R21, an effective mineral-weathering bacterial strain isolated from the beech rhizosphere.</title>
        <authorList>
            <person name="Morin E."/>
            <person name="Uroz S."/>
            <person name="Leveau J.H.J."/>
            <person name="Kumar R."/>
            <person name="Rey M.W."/>
            <person name="Pham J."/>
        </authorList>
    </citation>
    <scope>NUCLEOTIDE SEQUENCE [LARGE SCALE GENOMIC DNA]</scope>
    <source>
        <strain evidence="1 2">H4R21</strain>
    </source>
</reference>
<keyword evidence="2" id="KW-1185">Reference proteome</keyword>
<organism evidence="1 2">
    <name type="scientific">Collimonas rhizosphaerae</name>
    <dbReference type="NCBI Taxonomy" id="3126357"/>
    <lineage>
        <taxon>Bacteria</taxon>
        <taxon>Pseudomonadati</taxon>
        <taxon>Pseudomonadota</taxon>
        <taxon>Betaproteobacteria</taxon>
        <taxon>Burkholderiales</taxon>
        <taxon>Oxalobacteraceae</taxon>
        <taxon>Collimonas</taxon>
    </lineage>
</organism>
<dbReference type="Proteomes" id="UP001495910">
    <property type="component" value="Unassembled WGS sequence"/>
</dbReference>
<name>A0ABU9PU30_9BURK</name>
<gene>
    <name evidence="1" type="ORF">V8G57_08965</name>
</gene>
<comment type="caution">
    <text evidence="1">The sequence shown here is derived from an EMBL/GenBank/DDBJ whole genome shotgun (WGS) entry which is preliminary data.</text>
</comment>
<protein>
    <submittedName>
        <fullName evidence="1">Uncharacterized protein</fullName>
    </submittedName>
</protein>
<dbReference type="EMBL" id="JBANDC010000005">
    <property type="protein sequence ID" value="MEM4987514.1"/>
    <property type="molecule type" value="Genomic_DNA"/>
</dbReference>
<dbReference type="RefSeq" id="WP_342829061.1">
    <property type="nucleotide sequence ID" value="NZ_JBANDC010000005.1"/>
</dbReference>
<proteinExistence type="predicted"/>
<evidence type="ECO:0000313" key="1">
    <source>
        <dbReference type="EMBL" id="MEM4987514.1"/>
    </source>
</evidence>
<evidence type="ECO:0000313" key="2">
    <source>
        <dbReference type="Proteomes" id="UP001495910"/>
    </source>
</evidence>